<accession>A0ABQ2B394</accession>
<sequence>MTEIIGLGEGTLKTIETALSQEDLTLAPAKIPSSAFTQTTPRRALARAKTNRHIKNHYAWISSAVDSRDCLNNGGSTVGLTRRALPGGED</sequence>
<evidence type="ECO:0000313" key="2">
    <source>
        <dbReference type="Proteomes" id="UP000643279"/>
    </source>
</evidence>
<name>A0ABQ2B394_9MICC</name>
<dbReference type="Proteomes" id="UP000643279">
    <property type="component" value="Unassembled WGS sequence"/>
</dbReference>
<evidence type="ECO:0000313" key="1">
    <source>
        <dbReference type="EMBL" id="GGI02929.1"/>
    </source>
</evidence>
<proteinExistence type="predicted"/>
<protein>
    <submittedName>
        <fullName evidence="1">Uncharacterized protein</fullName>
    </submittedName>
</protein>
<gene>
    <name evidence="1" type="ORF">GCM10007170_45770</name>
</gene>
<organism evidence="1 2">
    <name type="scientific">Arthrobacter liuii</name>
    <dbReference type="NCBI Taxonomy" id="1476996"/>
    <lineage>
        <taxon>Bacteria</taxon>
        <taxon>Bacillati</taxon>
        <taxon>Actinomycetota</taxon>
        <taxon>Actinomycetes</taxon>
        <taxon>Micrococcales</taxon>
        <taxon>Micrococcaceae</taxon>
        <taxon>Arthrobacter</taxon>
    </lineage>
</organism>
<comment type="caution">
    <text evidence="1">The sequence shown here is derived from an EMBL/GenBank/DDBJ whole genome shotgun (WGS) entry which is preliminary data.</text>
</comment>
<reference evidence="2" key="1">
    <citation type="journal article" date="2019" name="Int. J. Syst. Evol. Microbiol.">
        <title>The Global Catalogue of Microorganisms (GCM) 10K type strain sequencing project: providing services to taxonomists for standard genome sequencing and annotation.</title>
        <authorList>
            <consortium name="The Broad Institute Genomics Platform"/>
            <consortium name="The Broad Institute Genome Sequencing Center for Infectious Disease"/>
            <person name="Wu L."/>
            <person name="Ma J."/>
        </authorList>
    </citation>
    <scope>NUCLEOTIDE SEQUENCE [LARGE SCALE GENOMIC DNA]</scope>
    <source>
        <strain evidence="2">CGMCC 1.12778</strain>
    </source>
</reference>
<keyword evidence="2" id="KW-1185">Reference proteome</keyword>
<dbReference type="EMBL" id="BMFW01000054">
    <property type="protein sequence ID" value="GGI02929.1"/>
    <property type="molecule type" value="Genomic_DNA"/>
</dbReference>